<dbReference type="GO" id="GO:0005666">
    <property type="term" value="C:RNA polymerase III complex"/>
    <property type="evidence" value="ECO:0007669"/>
    <property type="project" value="TreeGrafter"/>
</dbReference>
<dbReference type="FunFam" id="2.40.50.140:FF:000221">
    <property type="entry name" value="DNA-directed RNA polymerase III subunit"/>
    <property type="match status" value="1"/>
</dbReference>
<dbReference type="FunFam" id="3.30.1490.120:FF:000002">
    <property type="entry name" value="DNA-directed RNA polymerase III subunit RPC8"/>
    <property type="match status" value="1"/>
</dbReference>
<sequence length="211" mass="23247">MFILSVLKDTIKIEPTDFRKPKQEAITDEVNKKYANKVVQEIGLCISLFDIIEASEGVIHHGDGCSYVKATFRMVVFRPFINEVLTGTIKSCSEKGIRVSVGFFDDITIPPGCLQSGSSFDAEERVWIWNYDGEKLYMDIEEQIRFQVLSEVFTDTTPTPTNIGPTGRRQSAADATAANDLAANSTKIPPYALTGSIATDGLGPISWWGGQ</sequence>
<dbReference type="InterPro" id="IPR013238">
    <property type="entry name" value="RNA_pol_III_Rbc25"/>
</dbReference>
<dbReference type="Gene3D" id="2.40.50.140">
    <property type="entry name" value="Nucleic acid-binding proteins"/>
    <property type="match status" value="1"/>
</dbReference>
<accession>A0A8H7Q812</accession>
<dbReference type="Pfam" id="PF08292">
    <property type="entry name" value="RNA_pol_Rbc25"/>
    <property type="match status" value="1"/>
</dbReference>
<protein>
    <recommendedName>
        <fullName evidence="6">DNA-directed RNA polymerase III subunit RPC8</fullName>
    </recommendedName>
    <alternativeName>
        <fullName evidence="7">DNA-directed RNA polymerase III subunit rpc8</fullName>
    </alternativeName>
    <alternativeName>
        <fullName evidence="8">RNA polymerase III subunit C25</fullName>
    </alternativeName>
</protein>
<evidence type="ECO:0000256" key="5">
    <source>
        <dbReference type="ARBA" id="ARBA00023242"/>
    </source>
</evidence>
<evidence type="ECO:0000313" key="12">
    <source>
        <dbReference type="Proteomes" id="UP000612746"/>
    </source>
</evidence>
<evidence type="ECO:0000256" key="2">
    <source>
        <dbReference type="ARBA" id="ARBA00009307"/>
    </source>
</evidence>
<dbReference type="InterPro" id="IPR012340">
    <property type="entry name" value="NA-bd_OB-fold"/>
</dbReference>
<comment type="caution">
    <text evidence="11">The sequence shown here is derived from an EMBL/GenBank/DDBJ whole genome shotgun (WGS) entry which is preliminary data.</text>
</comment>
<dbReference type="Proteomes" id="UP000612746">
    <property type="component" value="Unassembled WGS sequence"/>
</dbReference>
<comment type="subcellular location">
    <subcellularLocation>
        <location evidence="1">Nucleus</location>
    </subcellularLocation>
</comment>
<dbReference type="InterPro" id="IPR045113">
    <property type="entry name" value="Rpb7-like"/>
</dbReference>
<dbReference type="InterPro" id="IPR036898">
    <property type="entry name" value="RNA_pol_Rpb7-like_N_sf"/>
</dbReference>
<dbReference type="CDD" id="cd04330">
    <property type="entry name" value="RNAP_III_Rpc25_N"/>
    <property type="match status" value="1"/>
</dbReference>
<dbReference type="AlphaFoldDB" id="A0A8H7Q812"/>
<evidence type="ECO:0000256" key="6">
    <source>
        <dbReference type="ARBA" id="ARBA00072526"/>
    </source>
</evidence>
<keyword evidence="4" id="KW-0804">Transcription</keyword>
<dbReference type="SUPFAM" id="SSF88798">
    <property type="entry name" value="N-terminal, heterodimerisation domain of RBP7 (RpoE)"/>
    <property type="match status" value="1"/>
</dbReference>
<dbReference type="PANTHER" id="PTHR12709">
    <property type="entry name" value="DNA-DIRECTED RNA POLYMERASE II, III"/>
    <property type="match status" value="1"/>
</dbReference>
<dbReference type="Pfam" id="PF03876">
    <property type="entry name" value="SHS2_Rpb7-N"/>
    <property type="match status" value="1"/>
</dbReference>
<feature type="domain" description="RNA polymerase III subunit Rpc25" evidence="10">
    <location>
        <begin position="83"/>
        <end position="208"/>
    </location>
</feature>
<proteinExistence type="inferred from homology"/>
<evidence type="ECO:0000256" key="4">
    <source>
        <dbReference type="ARBA" id="ARBA00023163"/>
    </source>
</evidence>
<dbReference type="SUPFAM" id="SSF50249">
    <property type="entry name" value="Nucleic acid-binding proteins"/>
    <property type="match status" value="1"/>
</dbReference>
<dbReference type="NCBIfam" id="TIGR00448">
    <property type="entry name" value="rpoE"/>
    <property type="match status" value="1"/>
</dbReference>
<reference evidence="11" key="1">
    <citation type="submission" date="2020-12" db="EMBL/GenBank/DDBJ databases">
        <title>Metabolic potential, ecology and presence of endohyphal bacteria is reflected in genomic diversity of Mucoromycotina.</title>
        <authorList>
            <person name="Muszewska A."/>
            <person name="Okrasinska A."/>
            <person name="Steczkiewicz K."/>
            <person name="Drgas O."/>
            <person name="Orlowska M."/>
            <person name="Perlinska-Lenart U."/>
            <person name="Aleksandrzak-Piekarczyk T."/>
            <person name="Szatraj K."/>
            <person name="Zielenkiewicz U."/>
            <person name="Pilsyk S."/>
            <person name="Malc E."/>
            <person name="Mieczkowski P."/>
            <person name="Kruszewska J.S."/>
            <person name="Biernat P."/>
            <person name="Pawlowska J."/>
        </authorList>
    </citation>
    <scope>NUCLEOTIDE SEQUENCE</scope>
    <source>
        <strain evidence="11">WA0000051536</strain>
    </source>
</reference>
<dbReference type="GO" id="GO:0006384">
    <property type="term" value="P:transcription initiation at RNA polymerase III promoter"/>
    <property type="evidence" value="ECO:0007669"/>
    <property type="project" value="TreeGrafter"/>
</dbReference>
<dbReference type="InterPro" id="IPR005576">
    <property type="entry name" value="Rpb7-like_N"/>
</dbReference>
<dbReference type="OrthoDB" id="10256606at2759"/>
<dbReference type="Gene3D" id="3.30.1490.120">
    <property type="entry name" value="RNA polymerase Rpb7-like, N-terminal domain"/>
    <property type="match status" value="1"/>
</dbReference>
<feature type="domain" description="RNA polymerase Rpb7-like N-terminal" evidence="9">
    <location>
        <begin position="8"/>
        <end position="64"/>
    </location>
</feature>
<keyword evidence="3" id="KW-0240">DNA-directed RNA polymerase</keyword>
<keyword evidence="5" id="KW-0539">Nucleus</keyword>
<comment type="similarity">
    <text evidence="2">Belongs to the eukaryotic RPB7/RPC8 RNA polymerase subunit family.</text>
</comment>
<dbReference type="InterPro" id="IPR004519">
    <property type="entry name" value="RNAP_E/RPC8"/>
</dbReference>
<evidence type="ECO:0000256" key="7">
    <source>
        <dbReference type="ARBA" id="ARBA00073027"/>
    </source>
</evidence>
<keyword evidence="12" id="KW-1185">Reference proteome</keyword>
<evidence type="ECO:0000256" key="1">
    <source>
        <dbReference type="ARBA" id="ARBA00004123"/>
    </source>
</evidence>
<organism evidence="11 12">
    <name type="scientific">Umbelopsis vinacea</name>
    <dbReference type="NCBI Taxonomy" id="44442"/>
    <lineage>
        <taxon>Eukaryota</taxon>
        <taxon>Fungi</taxon>
        <taxon>Fungi incertae sedis</taxon>
        <taxon>Mucoromycota</taxon>
        <taxon>Mucoromycotina</taxon>
        <taxon>Umbelopsidomycetes</taxon>
        <taxon>Umbelopsidales</taxon>
        <taxon>Umbelopsidaceae</taxon>
        <taxon>Umbelopsis</taxon>
    </lineage>
</organism>
<dbReference type="GO" id="GO:0003677">
    <property type="term" value="F:DNA binding"/>
    <property type="evidence" value="ECO:0007669"/>
    <property type="project" value="InterPro"/>
</dbReference>
<evidence type="ECO:0000313" key="11">
    <source>
        <dbReference type="EMBL" id="KAG2187240.1"/>
    </source>
</evidence>
<evidence type="ECO:0000259" key="9">
    <source>
        <dbReference type="Pfam" id="PF03876"/>
    </source>
</evidence>
<gene>
    <name evidence="11" type="ORF">INT44_004925</name>
</gene>
<name>A0A8H7Q812_9FUNG</name>
<evidence type="ECO:0000256" key="3">
    <source>
        <dbReference type="ARBA" id="ARBA00022478"/>
    </source>
</evidence>
<dbReference type="GO" id="GO:0003899">
    <property type="term" value="F:DNA-directed RNA polymerase activity"/>
    <property type="evidence" value="ECO:0007669"/>
    <property type="project" value="InterPro"/>
</dbReference>
<dbReference type="PANTHER" id="PTHR12709:SF1">
    <property type="entry name" value="DNA-DIRECTED RNA POLYMERASE III SUBUNIT RPC8"/>
    <property type="match status" value="1"/>
</dbReference>
<evidence type="ECO:0000259" key="10">
    <source>
        <dbReference type="Pfam" id="PF08292"/>
    </source>
</evidence>
<evidence type="ECO:0000256" key="8">
    <source>
        <dbReference type="ARBA" id="ARBA00077605"/>
    </source>
</evidence>
<dbReference type="EMBL" id="JAEPRA010000003">
    <property type="protein sequence ID" value="KAG2187240.1"/>
    <property type="molecule type" value="Genomic_DNA"/>
</dbReference>